<dbReference type="Pfam" id="PF03004">
    <property type="entry name" value="Transposase_24"/>
    <property type="match status" value="1"/>
</dbReference>
<keyword evidence="2" id="KW-1185">Reference proteome</keyword>
<organism evidence="1 2">
    <name type="scientific">Linum tenue</name>
    <dbReference type="NCBI Taxonomy" id="586396"/>
    <lineage>
        <taxon>Eukaryota</taxon>
        <taxon>Viridiplantae</taxon>
        <taxon>Streptophyta</taxon>
        <taxon>Embryophyta</taxon>
        <taxon>Tracheophyta</taxon>
        <taxon>Spermatophyta</taxon>
        <taxon>Magnoliopsida</taxon>
        <taxon>eudicotyledons</taxon>
        <taxon>Gunneridae</taxon>
        <taxon>Pentapetalae</taxon>
        <taxon>rosids</taxon>
        <taxon>fabids</taxon>
        <taxon>Malpighiales</taxon>
        <taxon>Linaceae</taxon>
        <taxon>Linum</taxon>
    </lineage>
</organism>
<gene>
    <name evidence="1" type="ORF">LITE_LOCUS43491</name>
</gene>
<evidence type="ECO:0000313" key="2">
    <source>
        <dbReference type="Proteomes" id="UP001154282"/>
    </source>
</evidence>
<protein>
    <recommendedName>
        <fullName evidence="3">Transposase, Ptta/En/Spm, plant</fullName>
    </recommendedName>
</protein>
<dbReference type="PANTHER" id="PTHR33499">
    <property type="entry name" value="OS12G0282400 PROTEIN-RELATED"/>
    <property type="match status" value="1"/>
</dbReference>
<dbReference type="EMBL" id="CAMGYJ010000009">
    <property type="protein sequence ID" value="CAI0545234.1"/>
    <property type="molecule type" value="Genomic_DNA"/>
</dbReference>
<dbReference type="InterPro" id="IPR004252">
    <property type="entry name" value="Probable_transposase_24"/>
</dbReference>
<reference evidence="1" key="1">
    <citation type="submission" date="2022-08" db="EMBL/GenBank/DDBJ databases">
        <authorList>
            <person name="Gutierrez-Valencia J."/>
        </authorList>
    </citation>
    <scope>NUCLEOTIDE SEQUENCE</scope>
</reference>
<dbReference type="Proteomes" id="UP001154282">
    <property type="component" value="Unassembled WGS sequence"/>
</dbReference>
<proteinExistence type="predicted"/>
<dbReference type="AlphaFoldDB" id="A0AAV0QI30"/>
<accession>A0AAV0QI30</accession>
<evidence type="ECO:0000313" key="1">
    <source>
        <dbReference type="EMBL" id="CAI0545234.1"/>
    </source>
</evidence>
<dbReference type="PANTHER" id="PTHR33499:SF40">
    <property type="entry name" value="TRANSPOSASE-ASSOCIATED DOMAIN-CONTAINING PROTEIN"/>
    <property type="match status" value="1"/>
</dbReference>
<comment type="caution">
    <text evidence="1">The sequence shown here is derived from an EMBL/GenBank/DDBJ whole genome shotgun (WGS) entry which is preliminary data.</text>
</comment>
<sequence>MWAALTEYFYNPNMIEYKYHTLLHMRDRWNKWRSVLYRKYAKPCGCEEDVLKNKPDEVGSQEDWEWCVKHVFYTAEFQKLSKNNALNRMKKTMNHHSGSKPNREYFYEIGGKDGTPPTIDKVFFETHKSNGEIKEHAAKERHAGLVETCEANPELEPIELVEKFYGNQNHGHIIGFGGGLRPKDLKGSDALSRAELASKLRDSNGEKADMAAIIAEQAKVISEMRTMMERMDQRSGSLATNQNGQS</sequence>
<evidence type="ECO:0008006" key="3">
    <source>
        <dbReference type="Google" id="ProtNLM"/>
    </source>
</evidence>
<name>A0AAV0QI30_9ROSI</name>